<dbReference type="EMBL" id="PXYW01000067">
    <property type="protein sequence ID" value="PSR31213.1"/>
    <property type="molecule type" value="Genomic_DNA"/>
</dbReference>
<dbReference type="Proteomes" id="UP000242972">
    <property type="component" value="Unassembled WGS sequence"/>
</dbReference>
<feature type="compositionally biased region" description="Polar residues" evidence="1">
    <location>
        <begin position="8"/>
        <end position="21"/>
    </location>
</feature>
<protein>
    <recommendedName>
        <fullName evidence="4">Plasmid encoded RepA protein</fullName>
    </recommendedName>
</protein>
<dbReference type="Pfam" id="PF06504">
    <property type="entry name" value="RepC"/>
    <property type="match status" value="1"/>
</dbReference>
<evidence type="ECO:0000313" key="3">
    <source>
        <dbReference type="Proteomes" id="UP000242972"/>
    </source>
</evidence>
<name>A0A2T2X9M0_9FIRM</name>
<evidence type="ECO:0008006" key="4">
    <source>
        <dbReference type="Google" id="ProtNLM"/>
    </source>
</evidence>
<organism evidence="2 3">
    <name type="scientific">Sulfobacillus benefaciens</name>
    <dbReference type="NCBI Taxonomy" id="453960"/>
    <lineage>
        <taxon>Bacteria</taxon>
        <taxon>Bacillati</taxon>
        <taxon>Bacillota</taxon>
        <taxon>Clostridia</taxon>
        <taxon>Eubacteriales</taxon>
        <taxon>Clostridiales Family XVII. Incertae Sedis</taxon>
        <taxon>Sulfobacillus</taxon>
    </lineage>
</organism>
<dbReference type="AlphaFoldDB" id="A0A2T2X9M0"/>
<sequence length="332" mass="37177">MSKKPIQPGQSAFSARSSLLSTPEFPESPTEATPGRWARYELQMALLDQVFHSRLRSAAPKSGSTTRVFREITAHYDWHHEHGVIPNGVSVTVTAPAWLDVTAESVLLGILYLSRRQGVFCDAPSLTEPDTVRPRGLAQSSPVGVLDTTRYALLQAAGMPVDRGSYQRLTRLLDDLGRMTLLYRNLVTGESGNDLLIRWNLEEVTDRLRIQINWRLAGAVFGTYWRAMIDLDERQALAGDAAKLAHRWLSAHLWPGKSEWILYTTLIRHIWPETDPTTAPASDSAHRVRLHRVKTQVVPALQTLPGWEITPAPEGVLVHRLSRMESSSAKNR</sequence>
<feature type="region of interest" description="Disordered" evidence="1">
    <location>
        <begin position="1"/>
        <end position="33"/>
    </location>
</feature>
<comment type="caution">
    <text evidence="2">The sequence shown here is derived from an EMBL/GenBank/DDBJ whole genome shotgun (WGS) entry which is preliminary data.</text>
</comment>
<evidence type="ECO:0000313" key="2">
    <source>
        <dbReference type="EMBL" id="PSR31213.1"/>
    </source>
</evidence>
<evidence type="ECO:0000256" key="1">
    <source>
        <dbReference type="SAM" id="MobiDB-lite"/>
    </source>
</evidence>
<proteinExistence type="predicted"/>
<accession>A0A2T2X9M0</accession>
<gene>
    <name evidence="2" type="ORF">C7B46_17150</name>
</gene>
<reference evidence="2 3" key="1">
    <citation type="journal article" date="2014" name="BMC Genomics">
        <title>Comparison of environmental and isolate Sulfobacillus genomes reveals diverse carbon, sulfur, nitrogen, and hydrogen metabolisms.</title>
        <authorList>
            <person name="Justice N.B."/>
            <person name="Norman A."/>
            <person name="Brown C.T."/>
            <person name="Singh A."/>
            <person name="Thomas B.C."/>
            <person name="Banfield J.F."/>
        </authorList>
    </citation>
    <scope>NUCLEOTIDE SEQUENCE [LARGE SCALE GENOMIC DNA]</scope>
    <source>
        <strain evidence="2">AMDSBA4</strain>
    </source>
</reference>
<dbReference type="InterPro" id="IPR010522">
    <property type="entry name" value="RepC_bac"/>
</dbReference>